<dbReference type="Gene3D" id="1.10.287.70">
    <property type="match status" value="1"/>
</dbReference>
<proteinExistence type="inferred from homology"/>
<comment type="similarity">
    <text evidence="2">Belongs to the glutamate-gated ion channel (TC 1.A.10.1) family.</text>
</comment>
<gene>
    <name evidence="11" type="ORF">MNOR_LOCUS19270</name>
</gene>
<evidence type="ECO:0000256" key="3">
    <source>
        <dbReference type="ARBA" id="ARBA00022475"/>
    </source>
</evidence>
<comment type="caution">
    <text evidence="11">The sequence shown here is derived from an EMBL/GenBank/DDBJ whole genome shotgun (WGS) entry which is preliminary data.</text>
</comment>
<keyword evidence="12" id="KW-1185">Reference proteome</keyword>
<dbReference type="GO" id="GO:0015276">
    <property type="term" value="F:ligand-gated monoatomic ion channel activity"/>
    <property type="evidence" value="ECO:0007669"/>
    <property type="project" value="InterPro"/>
</dbReference>
<dbReference type="EMBL" id="CAXKWB010014209">
    <property type="protein sequence ID" value="CAL4110057.1"/>
    <property type="molecule type" value="Genomic_DNA"/>
</dbReference>
<evidence type="ECO:0000256" key="2">
    <source>
        <dbReference type="ARBA" id="ARBA00008685"/>
    </source>
</evidence>
<reference evidence="11 12" key="1">
    <citation type="submission" date="2024-05" db="EMBL/GenBank/DDBJ databases">
        <authorList>
            <person name="Wallberg A."/>
        </authorList>
    </citation>
    <scope>NUCLEOTIDE SEQUENCE [LARGE SCALE GENOMIC DNA]</scope>
</reference>
<comment type="subcellular location">
    <subcellularLocation>
        <location evidence="1">Cell membrane</location>
        <topology evidence="1">Multi-pass membrane protein</topology>
    </subcellularLocation>
</comment>
<evidence type="ECO:0000256" key="9">
    <source>
        <dbReference type="SAM" id="Phobius"/>
    </source>
</evidence>
<dbReference type="InterPro" id="IPR052192">
    <property type="entry name" value="Insect_Ionotropic_Sensory_Rcpt"/>
</dbReference>
<feature type="transmembrane region" description="Helical" evidence="9">
    <location>
        <begin position="259"/>
        <end position="276"/>
    </location>
</feature>
<dbReference type="InterPro" id="IPR001320">
    <property type="entry name" value="Iontro_rcpt_C"/>
</dbReference>
<keyword evidence="8" id="KW-0325">Glycoprotein</keyword>
<evidence type="ECO:0000256" key="5">
    <source>
        <dbReference type="ARBA" id="ARBA00022989"/>
    </source>
</evidence>
<accession>A0AAV2R4Y5</accession>
<feature type="non-terminal residue" evidence="11">
    <location>
        <position position="1"/>
    </location>
</feature>
<dbReference type="PANTHER" id="PTHR42643">
    <property type="entry name" value="IONOTROPIC RECEPTOR 20A-RELATED"/>
    <property type="match status" value="1"/>
</dbReference>
<evidence type="ECO:0000256" key="6">
    <source>
        <dbReference type="ARBA" id="ARBA00023136"/>
    </source>
</evidence>
<dbReference type="AlphaFoldDB" id="A0AAV2R4Y5"/>
<dbReference type="Proteomes" id="UP001497623">
    <property type="component" value="Unassembled WGS sequence"/>
</dbReference>
<dbReference type="Pfam" id="PF00060">
    <property type="entry name" value="Lig_chan"/>
    <property type="match status" value="1"/>
</dbReference>
<evidence type="ECO:0000256" key="8">
    <source>
        <dbReference type="ARBA" id="ARBA00023180"/>
    </source>
</evidence>
<sequence>WDTLLVLPMGGLLDRSWVQEWVPLCTRVVLIQSGNLVQEVGLMDAQLNLRTVAVWRDRNLHLKAPLLPRISTLDGVNFTAVDGGGFVTYGYYSYNSGPEVGGYFGGVVSEIMKSLKANLLVKQVSPSMARGKNGSWEGALGYMERREGDIALAFFGFNFDRAQSVDFTSYLFITGVRFLTHYPFQIENPYVYFSIYHWQVWATIIGSIVGVATVLRLMWNLPDGRNASKSVTRDAFTTTFAATVFQGQDQVPENHAGRLLLAIFWIAAVIIGYSYSGSLTATLSAPTVQRVPTTIQEIQDLKFKVWLQVGFFPWAYMKFSSVGLIKELFKEAEFSLSKSIIPPDDVIYRAHKSSMAIMALEPARTATQFADFGSTSGSRGVCLLKFIEEPLITGAAGFTLPQNSPLTELINRRIMAMHAADLIGEPGKGKKLLPAARFNCLPPPPPSPEPKAFSMNQMVGAFIIWPTGMLLACVAFLVEIVIHKLANQKQPQQNNMNGF</sequence>
<keyword evidence="5 9" id="KW-1133">Transmembrane helix</keyword>
<keyword evidence="6 9" id="KW-0472">Membrane</keyword>
<evidence type="ECO:0000256" key="1">
    <source>
        <dbReference type="ARBA" id="ARBA00004651"/>
    </source>
</evidence>
<keyword evidence="4 9" id="KW-0812">Transmembrane</keyword>
<dbReference type="SUPFAM" id="SSF53850">
    <property type="entry name" value="Periplasmic binding protein-like II"/>
    <property type="match status" value="1"/>
</dbReference>
<dbReference type="GO" id="GO:0005886">
    <property type="term" value="C:plasma membrane"/>
    <property type="evidence" value="ECO:0007669"/>
    <property type="project" value="UniProtKB-SubCell"/>
</dbReference>
<feature type="transmembrane region" description="Helical" evidence="9">
    <location>
        <begin position="198"/>
        <end position="219"/>
    </location>
</feature>
<dbReference type="PANTHER" id="PTHR42643:SF42">
    <property type="entry name" value="IONOTROPIC GLUTAMATE RECEPTOR L-GLUTAMATE AND GLYCINE-BINDING DOMAIN-CONTAINING PROTEIN"/>
    <property type="match status" value="1"/>
</dbReference>
<name>A0AAV2R4Y5_MEGNR</name>
<feature type="domain" description="Ionotropic glutamate receptor C-terminal" evidence="10">
    <location>
        <begin position="197"/>
        <end position="468"/>
    </location>
</feature>
<dbReference type="Gene3D" id="3.40.190.10">
    <property type="entry name" value="Periplasmic binding protein-like II"/>
    <property type="match status" value="1"/>
</dbReference>
<evidence type="ECO:0000256" key="7">
    <source>
        <dbReference type="ARBA" id="ARBA00023170"/>
    </source>
</evidence>
<keyword evidence="3" id="KW-1003">Cell membrane</keyword>
<evidence type="ECO:0000256" key="4">
    <source>
        <dbReference type="ARBA" id="ARBA00022692"/>
    </source>
</evidence>
<dbReference type="GO" id="GO:0050906">
    <property type="term" value="P:detection of stimulus involved in sensory perception"/>
    <property type="evidence" value="ECO:0007669"/>
    <property type="project" value="UniProtKB-ARBA"/>
</dbReference>
<keyword evidence="7" id="KW-0675">Receptor</keyword>
<evidence type="ECO:0000313" key="12">
    <source>
        <dbReference type="Proteomes" id="UP001497623"/>
    </source>
</evidence>
<feature type="transmembrane region" description="Helical" evidence="9">
    <location>
        <begin position="458"/>
        <end position="482"/>
    </location>
</feature>
<protein>
    <recommendedName>
        <fullName evidence="10">Ionotropic glutamate receptor C-terminal domain-containing protein</fullName>
    </recommendedName>
</protein>
<organism evidence="11 12">
    <name type="scientific">Meganyctiphanes norvegica</name>
    <name type="common">Northern krill</name>
    <name type="synonym">Thysanopoda norvegica</name>
    <dbReference type="NCBI Taxonomy" id="48144"/>
    <lineage>
        <taxon>Eukaryota</taxon>
        <taxon>Metazoa</taxon>
        <taxon>Ecdysozoa</taxon>
        <taxon>Arthropoda</taxon>
        <taxon>Crustacea</taxon>
        <taxon>Multicrustacea</taxon>
        <taxon>Malacostraca</taxon>
        <taxon>Eumalacostraca</taxon>
        <taxon>Eucarida</taxon>
        <taxon>Euphausiacea</taxon>
        <taxon>Euphausiidae</taxon>
        <taxon>Meganyctiphanes</taxon>
    </lineage>
</organism>
<evidence type="ECO:0000259" key="10">
    <source>
        <dbReference type="Pfam" id="PF00060"/>
    </source>
</evidence>
<evidence type="ECO:0000313" key="11">
    <source>
        <dbReference type="EMBL" id="CAL4110057.1"/>
    </source>
</evidence>